<dbReference type="OrthoDB" id="34624at2"/>
<proteinExistence type="predicted"/>
<dbReference type="InterPro" id="IPR011990">
    <property type="entry name" value="TPR-like_helical_dom_sf"/>
</dbReference>
<evidence type="ECO:0000313" key="2">
    <source>
        <dbReference type="EMBL" id="QDK70271.1"/>
    </source>
</evidence>
<dbReference type="RefSeq" id="WP_142765889.1">
    <property type="nucleotide sequence ID" value="NZ_CP041356.1"/>
</dbReference>
<reference evidence="2 3" key="1">
    <citation type="submission" date="2019-07" db="EMBL/GenBank/DDBJ databases">
        <title>Genome sequencing of KACC 19320.</title>
        <authorList>
            <person name="Heo J."/>
            <person name="Kim S.-J."/>
            <person name="Kim J.-S."/>
            <person name="Hong S.-B."/>
            <person name="Kwon S.-W."/>
        </authorList>
    </citation>
    <scope>NUCLEOTIDE SEQUENCE [LARGE SCALE GENOMIC DNA]</scope>
    <source>
        <strain evidence="2 3">KACC 19320</strain>
    </source>
</reference>
<name>A0A514Z6Q3_9LACT</name>
<dbReference type="PROSITE" id="PS50943">
    <property type="entry name" value="HTH_CROC1"/>
    <property type="match status" value="1"/>
</dbReference>
<accession>A0A514Z6Q3</accession>
<dbReference type="Gene3D" id="1.25.40.10">
    <property type="entry name" value="Tetratricopeptide repeat domain"/>
    <property type="match status" value="1"/>
</dbReference>
<dbReference type="InterPro" id="IPR001387">
    <property type="entry name" value="Cro/C1-type_HTH"/>
</dbReference>
<organism evidence="2 3">
    <name type="scientific">Lactococcus protaetiae</name>
    <dbReference type="NCBI Taxonomy" id="2592653"/>
    <lineage>
        <taxon>Bacteria</taxon>
        <taxon>Bacillati</taxon>
        <taxon>Bacillota</taxon>
        <taxon>Bacilli</taxon>
        <taxon>Lactobacillales</taxon>
        <taxon>Streptococcaceae</taxon>
        <taxon>Lactococcus</taxon>
    </lineage>
</organism>
<dbReference type="Pfam" id="PF21259">
    <property type="entry name" value="Rgg_C"/>
    <property type="match status" value="1"/>
</dbReference>
<dbReference type="GO" id="GO:0003677">
    <property type="term" value="F:DNA binding"/>
    <property type="evidence" value="ECO:0007669"/>
    <property type="project" value="InterPro"/>
</dbReference>
<dbReference type="KEGG" id="lack:FLP15_02685"/>
<sequence length="289" mass="34477">MASENWGKTFRELRELRNFSLSKVAGQVISKQQLSRFELGQSDITLQNLVAILENLGLSFEEYLSHVRNFGMLKEDELFERINFLEETGDWEALVKFYQNLKKRYKDTQKEQDLWYALGAKAVLAYHQSDYQLTEDEVSQLADYLFSILEWGNKEVMLFIYTFYFLSENLVYEFALELYHRTKFYQRNSDNKAKVIMAIRNSTQYFIAKEDKKRAFELLKIYRKLIENPVIDVYTRKEYKSVEGMYYLKLDDEVRGAEILEKLAVMYENLDYPKPAAYLRSIISENRHK</sequence>
<evidence type="ECO:0000313" key="3">
    <source>
        <dbReference type="Proteomes" id="UP000315128"/>
    </source>
</evidence>
<dbReference type="NCBIfam" id="TIGR01716">
    <property type="entry name" value="RGG_Cterm"/>
    <property type="match status" value="1"/>
</dbReference>
<dbReference type="CDD" id="cd00093">
    <property type="entry name" value="HTH_XRE"/>
    <property type="match status" value="1"/>
</dbReference>
<dbReference type="Proteomes" id="UP000315128">
    <property type="component" value="Chromosome"/>
</dbReference>
<dbReference type="SUPFAM" id="SSF47413">
    <property type="entry name" value="lambda repressor-like DNA-binding domains"/>
    <property type="match status" value="1"/>
</dbReference>
<dbReference type="InterPro" id="IPR053163">
    <property type="entry name" value="HTH-type_regulator_Rgg"/>
</dbReference>
<protein>
    <submittedName>
        <fullName evidence="2">Helix-turn-helix domain-containing protein</fullName>
    </submittedName>
</protein>
<dbReference type="PANTHER" id="PTHR37038:SF12">
    <property type="entry name" value="TRANSCRIPTIONAL REGULATOR"/>
    <property type="match status" value="1"/>
</dbReference>
<dbReference type="AlphaFoldDB" id="A0A514Z6Q3"/>
<dbReference type="EMBL" id="CP041356">
    <property type="protein sequence ID" value="QDK70271.1"/>
    <property type="molecule type" value="Genomic_DNA"/>
</dbReference>
<evidence type="ECO:0000259" key="1">
    <source>
        <dbReference type="PROSITE" id="PS50943"/>
    </source>
</evidence>
<dbReference type="InterPro" id="IPR010057">
    <property type="entry name" value="Transcription_activator_Rgg_C"/>
</dbReference>
<dbReference type="PANTHER" id="PTHR37038">
    <property type="entry name" value="TRANSCRIPTIONAL REGULATOR-RELATED"/>
    <property type="match status" value="1"/>
</dbReference>
<gene>
    <name evidence="2" type="ORF">FLP15_02685</name>
</gene>
<dbReference type="Pfam" id="PF01381">
    <property type="entry name" value="HTH_3"/>
    <property type="match status" value="1"/>
</dbReference>
<keyword evidence="3" id="KW-1185">Reference proteome</keyword>
<feature type="domain" description="HTH cro/C1-type" evidence="1">
    <location>
        <begin position="10"/>
        <end position="63"/>
    </location>
</feature>
<dbReference type="SMART" id="SM00530">
    <property type="entry name" value="HTH_XRE"/>
    <property type="match status" value="1"/>
</dbReference>
<dbReference type="InterPro" id="IPR010982">
    <property type="entry name" value="Lambda_DNA-bd_dom_sf"/>
</dbReference>